<proteinExistence type="inferred from homology"/>
<dbReference type="PANTHER" id="PTHR11527">
    <property type="entry name" value="HEAT-SHOCK PROTEIN 20 FAMILY MEMBER"/>
    <property type="match status" value="1"/>
</dbReference>
<gene>
    <name evidence="5" type="ORF">KFK09_012806</name>
</gene>
<keyword evidence="1" id="KW-0346">Stress response</keyword>
<organism evidence="5 6">
    <name type="scientific">Dendrobium nobile</name>
    <name type="common">Orchid</name>
    <dbReference type="NCBI Taxonomy" id="94219"/>
    <lineage>
        <taxon>Eukaryota</taxon>
        <taxon>Viridiplantae</taxon>
        <taxon>Streptophyta</taxon>
        <taxon>Embryophyta</taxon>
        <taxon>Tracheophyta</taxon>
        <taxon>Spermatophyta</taxon>
        <taxon>Magnoliopsida</taxon>
        <taxon>Liliopsida</taxon>
        <taxon>Asparagales</taxon>
        <taxon>Orchidaceae</taxon>
        <taxon>Epidendroideae</taxon>
        <taxon>Malaxideae</taxon>
        <taxon>Dendrobiinae</taxon>
        <taxon>Dendrobium</taxon>
    </lineage>
</organism>
<dbReference type="InterPro" id="IPR031107">
    <property type="entry name" value="Small_HSP"/>
</dbReference>
<dbReference type="Gene3D" id="2.60.40.790">
    <property type="match status" value="1"/>
</dbReference>
<dbReference type="InterPro" id="IPR002068">
    <property type="entry name" value="A-crystallin/Hsp20_dom"/>
</dbReference>
<dbReference type="SUPFAM" id="SSF49764">
    <property type="entry name" value="HSP20-like chaperones"/>
    <property type="match status" value="1"/>
</dbReference>
<evidence type="ECO:0000259" key="4">
    <source>
        <dbReference type="PROSITE" id="PS01031"/>
    </source>
</evidence>
<evidence type="ECO:0000313" key="6">
    <source>
        <dbReference type="Proteomes" id="UP000829196"/>
    </source>
</evidence>
<feature type="domain" description="SHSP" evidence="4">
    <location>
        <begin position="74"/>
        <end position="184"/>
    </location>
</feature>
<keyword evidence="6" id="KW-1185">Reference proteome</keyword>
<reference evidence="5" key="1">
    <citation type="journal article" date="2022" name="Front. Genet.">
        <title>Chromosome-Scale Assembly of the Dendrobium nobile Genome Provides Insights Into the Molecular Mechanism of the Biosynthesis of the Medicinal Active Ingredient of Dendrobium.</title>
        <authorList>
            <person name="Xu Q."/>
            <person name="Niu S.-C."/>
            <person name="Li K.-L."/>
            <person name="Zheng P.-J."/>
            <person name="Zhang X.-J."/>
            <person name="Jia Y."/>
            <person name="Liu Y."/>
            <person name="Niu Y.-X."/>
            <person name="Yu L.-H."/>
            <person name="Chen D.-F."/>
            <person name="Zhang G.-Q."/>
        </authorList>
    </citation>
    <scope>NUCLEOTIDE SEQUENCE</scope>
    <source>
        <tissue evidence="5">Leaf</tissue>
    </source>
</reference>
<dbReference type="Pfam" id="PF00011">
    <property type="entry name" value="HSP20"/>
    <property type="match status" value="1"/>
</dbReference>
<name>A0A8T3BLV5_DENNO</name>
<protein>
    <recommendedName>
        <fullName evidence="4">SHSP domain-containing protein</fullName>
    </recommendedName>
</protein>
<accession>A0A8T3BLV5</accession>
<dbReference type="InterPro" id="IPR008978">
    <property type="entry name" value="HSP20-like_chaperone"/>
</dbReference>
<dbReference type="Proteomes" id="UP000829196">
    <property type="component" value="Unassembled WGS sequence"/>
</dbReference>
<comment type="similarity">
    <text evidence="2 3">Belongs to the small heat shock protein (HSP20) family.</text>
</comment>
<dbReference type="AlphaFoldDB" id="A0A8T3BLV5"/>
<evidence type="ECO:0000256" key="2">
    <source>
        <dbReference type="PROSITE-ProRule" id="PRU00285"/>
    </source>
</evidence>
<evidence type="ECO:0000256" key="3">
    <source>
        <dbReference type="RuleBase" id="RU003616"/>
    </source>
</evidence>
<dbReference type="SMR" id="A0A8T3BLV5"/>
<dbReference type="PROSITE" id="PS01031">
    <property type="entry name" value="SHSP"/>
    <property type="match status" value="1"/>
</dbReference>
<comment type="caution">
    <text evidence="5">The sequence shown here is derived from an EMBL/GenBank/DDBJ whole genome shotgun (WGS) entry which is preliminary data.</text>
</comment>
<dbReference type="OrthoDB" id="1431247at2759"/>
<evidence type="ECO:0000256" key="1">
    <source>
        <dbReference type="ARBA" id="ARBA00023016"/>
    </source>
</evidence>
<evidence type="ECO:0000313" key="5">
    <source>
        <dbReference type="EMBL" id="KAI0512168.1"/>
    </source>
</evidence>
<sequence>MHYKLSSSDVRSKHENRICLQAFDNRLRLRLCMSAREMSIIGRRNIFDLFIVNLDPFEGFQCGSNFSFRRPDLSVEKPFSGPHFDWQETPKAHVFKGDLAGLKEDELNVDVWEGSALKISRKRKKDEGMTDTWHLIERTRFSFRLPENTNADNMKAIMENNVLTVTVPKEKCKKPVVKSIQIFR</sequence>
<dbReference type="EMBL" id="JAGYWB010000009">
    <property type="protein sequence ID" value="KAI0512168.1"/>
    <property type="molecule type" value="Genomic_DNA"/>
</dbReference>